<comment type="caution">
    <text evidence="4">The sequence shown here is derived from an EMBL/GenBank/DDBJ whole genome shotgun (WGS) entry which is preliminary data.</text>
</comment>
<evidence type="ECO:0000313" key="4">
    <source>
        <dbReference type="EMBL" id="KAF4135118.1"/>
    </source>
</evidence>
<dbReference type="SUPFAM" id="SSF48403">
    <property type="entry name" value="Ankyrin repeat"/>
    <property type="match status" value="1"/>
</dbReference>
<organism evidence="4 5">
    <name type="scientific">Phytophthora infestans</name>
    <name type="common">Potato late blight agent</name>
    <name type="synonym">Botrytis infestans</name>
    <dbReference type="NCBI Taxonomy" id="4787"/>
    <lineage>
        <taxon>Eukaryota</taxon>
        <taxon>Sar</taxon>
        <taxon>Stramenopiles</taxon>
        <taxon>Oomycota</taxon>
        <taxon>Peronosporomycetes</taxon>
        <taxon>Peronosporales</taxon>
        <taxon>Peronosporaceae</taxon>
        <taxon>Phytophthora</taxon>
    </lineage>
</organism>
<sequence length="434" mass="48730">TGITALQIDVMRICIQKIRPRVLLCSRCIDVQSLVAMAISKRQQVRNHCGDTALLNAVEYGLTKHVEKLLAHGADANALDTNGRSAMDIAGEHGFVDIINVLAKNCPGLVKSVGDSKLTHVCCLLIWMLTLVMAVRHEYAEKLETLYDRVHDKMSNVDGAERGTPMDWTNAKGENAIQVACARGRPEILEMLVLLTLTAVLNHPSMKMDVLQNCENSFSFLRDDNVRNEVIMCHDIDCLLMMSTLSIRQFFPFFVAAKMPAHLEVMEVLIRHSAKLHFPTRQSRDTVRTISYCDIGKKSSFIVGWSVPLLASWLMRVAAGKVSNLLLDLASSKAIRHMQLRRVIQSLTVRRHTYDALLFTLTILFTPQAVDVGQVLYKCSSAMACFSSDNLCLIHNCLVFKRWMLRGQVNSRDPETGHRRAQLVTSFTNPHKPF</sequence>
<protein>
    <recommendedName>
        <fullName evidence="6">ANK_REP_REGION domain-containing protein</fullName>
    </recommendedName>
</protein>
<dbReference type="InterPro" id="IPR002110">
    <property type="entry name" value="Ankyrin_rpt"/>
</dbReference>
<proteinExistence type="predicted"/>
<dbReference type="PROSITE" id="PS50297">
    <property type="entry name" value="ANK_REP_REGION"/>
    <property type="match status" value="1"/>
</dbReference>
<dbReference type="EMBL" id="JAACNO010002204">
    <property type="protein sequence ID" value="KAF4135118.1"/>
    <property type="molecule type" value="Genomic_DNA"/>
</dbReference>
<evidence type="ECO:0008006" key="6">
    <source>
        <dbReference type="Google" id="ProtNLM"/>
    </source>
</evidence>
<keyword evidence="2 3" id="KW-0040">ANK repeat</keyword>
<accession>A0A8S9UA21</accession>
<dbReference type="Pfam" id="PF12796">
    <property type="entry name" value="Ank_2"/>
    <property type="match status" value="1"/>
</dbReference>
<evidence type="ECO:0000256" key="1">
    <source>
        <dbReference type="ARBA" id="ARBA00022737"/>
    </source>
</evidence>
<dbReference type="Gene3D" id="1.25.40.20">
    <property type="entry name" value="Ankyrin repeat-containing domain"/>
    <property type="match status" value="2"/>
</dbReference>
<evidence type="ECO:0000256" key="2">
    <source>
        <dbReference type="ARBA" id="ARBA00023043"/>
    </source>
</evidence>
<feature type="repeat" description="ANK" evidence="3">
    <location>
        <begin position="49"/>
        <end position="81"/>
    </location>
</feature>
<reference evidence="4" key="1">
    <citation type="submission" date="2020-03" db="EMBL/GenBank/DDBJ databases">
        <title>Hybrid Assembly of Korean Phytophthora infestans isolates.</title>
        <authorList>
            <person name="Prokchorchik M."/>
            <person name="Lee Y."/>
            <person name="Seo J."/>
            <person name="Cho J.-H."/>
            <person name="Park Y.-E."/>
            <person name="Jang D.-C."/>
            <person name="Im J.-S."/>
            <person name="Choi J.-G."/>
            <person name="Park H.-J."/>
            <person name="Lee G.-B."/>
            <person name="Lee Y.-G."/>
            <person name="Hong S.-Y."/>
            <person name="Cho K."/>
            <person name="Sohn K.H."/>
        </authorList>
    </citation>
    <scope>NUCLEOTIDE SEQUENCE</scope>
    <source>
        <strain evidence="4">KR_2_A2</strain>
    </source>
</reference>
<name>A0A8S9UA21_PHYIN</name>
<dbReference type="PANTHER" id="PTHR24198:SF165">
    <property type="entry name" value="ANKYRIN REPEAT-CONTAINING PROTEIN-RELATED"/>
    <property type="match status" value="1"/>
</dbReference>
<feature type="non-terminal residue" evidence="4">
    <location>
        <position position="434"/>
    </location>
</feature>
<dbReference type="AlphaFoldDB" id="A0A8S9UA21"/>
<keyword evidence="1" id="KW-0677">Repeat</keyword>
<gene>
    <name evidence="4" type="ORF">GN958_ATG15678</name>
</gene>
<dbReference type="Proteomes" id="UP000704712">
    <property type="component" value="Unassembled WGS sequence"/>
</dbReference>
<dbReference type="PROSITE" id="PS50088">
    <property type="entry name" value="ANK_REPEAT"/>
    <property type="match status" value="1"/>
</dbReference>
<dbReference type="PANTHER" id="PTHR24198">
    <property type="entry name" value="ANKYRIN REPEAT AND PROTEIN KINASE DOMAIN-CONTAINING PROTEIN"/>
    <property type="match status" value="1"/>
</dbReference>
<dbReference type="SMART" id="SM00248">
    <property type="entry name" value="ANK"/>
    <property type="match status" value="4"/>
</dbReference>
<evidence type="ECO:0000313" key="5">
    <source>
        <dbReference type="Proteomes" id="UP000704712"/>
    </source>
</evidence>
<dbReference type="InterPro" id="IPR036770">
    <property type="entry name" value="Ankyrin_rpt-contain_sf"/>
</dbReference>
<evidence type="ECO:0000256" key="3">
    <source>
        <dbReference type="PROSITE-ProRule" id="PRU00023"/>
    </source>
</evidence>